<dbReference type="EMBL" id="QTSX02003104">
    <property type="protein sequence ID" value="KAJ9071800.1"/>
    <property type="molecule type" value="Genomic_DNA"/>
</dbReference>
<comment type="caution">
    <text evidence="1">The sequence shown here is derived from an EMBL/GenBank/DDBJ whole genome shotgun (WGS) entry which is preliminary data.</text>
</comment>
<evidence type="ECO:0000313" key="1">
    <source>
        <dbReference type="EMBL" id="KAJ9071800.1"/>
    </source>
</evidence>
<proteinExistence type="predicted"/>
<evidence type="ECO:0000313" key="2">
    <source>
        <dbReference type="Proteomes" id="UP001165960"/>
    </source>
</evidence>
<protein>
    <submittedName>
        <fullName evidence="1">Uncharacterized protein</fullName>
    </submittedName>
</protein>
<accession>A0ACC2TAY1</accession>
<gene>
    <name evidence="1" type="ORF">DSO57_1033467</name>
</gene>
<sequence length="230" mass="24618">MPWGSKIQKQKDGQSLPPAFRKAHPYVYINHLYLWIGPDFQPLYGIGWKVKGYRHISYLKEPQKVSSVTEVTVLKPWAGIEPAPCRQAGQAGGRDLPAPGFASKSKNSGVGIIPALATAVGPILGPKSYAQALVRLAGPGQAIFSCPVNPVQAHPSLRNPVKAVQNGDQIGKNSIAPEAKPAKINDQPSQDEPPKSQTTVLENPENDLEAANQTAEPEVPSLATQTAPEE</sequence>
<dbReference type="Proteomes" id="UP001165960">
    <property type="component" value="Unassembled WGS sequence"/>
</dbReference>
<organism evidence="1 2">
    <name type="scientific">Entomophthora muscae</name>
    <dbReference type="NCBI Taxonomy" id="34485"/>
    <lineage>
        <taxon>Eukaryota</taxon>
        <taxon>Fungi</taxon>
        <taxon>Fungi incertae sedis</taxon>
        <taxon>Zoopagomycota</taxon>
        <taxon>Entomophthoromycotina</taxon>
        <taxon>Entomophthoromycetes</taxon>
        <taxon>Entomophthorales</taxon>
        <taxon>Entomophthoraceae</taxon>
        <taxon>Entomophthora</taxon>
    </lineage>
</organism>
<keyword evidence="2" id="KW-1185">Reference proteome</keyword>
<reference evidence="1" key="1">
    <citation type="submission" date="2022-04" db="EMBL/GenBank/DDBJ databases">
        <title>Genome of the entomopathogenic fungus Entomophthora muscae.</title>
        <authorList>
            <person name="Elya C."/>
            <person name="Lovett B.R."/>
            <person name="Lee E."/>
            <person name="Macias A.M."/>
            <person name="Hajek A.E."/>
            <person name="De Bivort B.L."/>
            <person name="Kasson M.T."/>
            <person name="De Fine Licht H.H."/>
            <person name="Stajich J.E."/>
        </authorList>
    </citation>
    <scope>NUCLEOTIDE SEQUENCE</scope>
    <source>
        <strain evidence="1">Berkeley</strain>
    </source>
</reference>
<name>A0ACC2TAY1_9FUNG</name>